<evidence type="ECO:0008006" key="3">
    <source>
        <dbReference type="Google" id="ProtNLM"/>
    </source>
</evidence>
<evidence type="ECO:0000313" key="1">
    <source>
        <dbReference type="EMBL" id="GAA3689507.1"/>
    </source>
</evidence>
<comment type="caution">
    <text evidence="1">The sequence shown here is derived from an EMBL/GenBank/DDBJ whole genome shotgun (WGS) entry which is preliminary data.</text>
</comment>
<name>A0ABP7CIF5_9ACTN</name>
<protein>
    <recommendedName>
        <fullName evidence="3">Ricin B lectin domain-containing protein</fullName>
    </recommendedName>
</protein>
<dbReference type="EMBL" id="BAAAZP010000112">
    <property type="protein sequence ID" value="GAA3689507.1"/>
    <property type="molecule type" value="Genomic_DNA"/>
</dbReference>
<proteinExistence type="predicted"/>
<dbReference type="Proteomes" id="UP001500902">
    <property type="component" value="Unassembled WGS sequence"/>
</dbReference>
<sequence length="198" mass="21285">MANGYFANDLVQSQEAGDARQTWTLDPLHRSRTSRAQTQVDGTWTNTAAKVNHYGDDSDEPTWIAEDDTGARTRIIAGPDNDLVATSSANGSVLLQLTNLHGDVAATVDRALSEPELFDYQEFGEPAGGQSGQRYGWLSGKLRSGEAMGGTGQERPQLRGGVRHHVLQRLGQLVECQGLSRGGQDAGMGGRIHLRLSA</sequence>
<accession>A0ABP7CIF5</accession>
<evidence type="ECO:0000313" key="2">
    <source>
        <dbReference type="Proteomes" id="UP001500902"/>
    </source>
</evidence>
<organism evidence="1 2">
    <name type="scientific">Nonomuraea antimicrobica</name>
    <dbReference type="NCBI Taxonomy" id="561173"/>
    <lineage>
        <taxon>Bacteria</taxon>
        <taxon>Bacillati</taxon>
        <taxon>Actinomycetota</taxon>
        <taxon>Actinomycetes</taxon>
        <taxon>Streptosporangiales</taxon>
        <taxon>Streptosporangiaceae</taxon>
        <taxon>Nonomuraea</taxon>
    </lineage>
</organism>
<keyword evidence="2" id="KW-1185">Reference proteome</keyword>
<gene>
    <name evidence="1" type="ORF">GCM10022224_063700</name>
</gene>
<reference evidence="2" key="1">
    <citation type="journal article" date="2019" name="Int. J. Syst. Evol. Microbiol.">
        <title>The Global Catalogue of Microorganisms (GCM) 10K type strain sequencing project: providing services to taxonomists for standard genome sequencing and annotation.</title>
        <authorList>
            <consortium name="The Broad Institute Genomics Platform"/>
            <consortium name="The Broad Institute Genome Sequencing Center for Infectious Disease"/>
            <person name="Wu L."/>
            <person name="Ma J."/>
        </authorList>
    </citation>
    <scope>NUCLEOTIDE SEQUENCE [LARGE SCALE GENOMIC DNA]</scope>
    <source>
        <strain evidence="2">JCM 16904</strain>
    </source>
</reference>